<feature type="domain" description="2TM" evidence="2">
    <location>
        <begin position="10"/>
        <end position="59"/>
    </location>
</feature>
<feature type="transmembrane region" description="Helical" evidence="1">
    <location>
        <begin position="12"/>
        <end position="33"/>
    </location>
</feature>
<evidence type="ECO:0000313" key="4">
    <source>
        <dbReference type="Proteomes" id="UP000653411"/>
    </source>
</evidence>
<keyword evidence="1" id="KW-0812">Transmembrane</keyword>
<dbReference type="EMBL" id="BMML01000071">
    <property type="protein sequence ID" value="GGN47390.1"/>
    <property type="molecule type" value="Genomic_DNA"/>
</dbReference>
<dbReference type="Proteomes" id="UP000653411">
    <property type="component" value="Unassembled WGS sequence"/>
</dbReference>
<proteinExistence type="predicted"/>
<evidence type="ECO:0000259" key="2">
    <source>
        <dbReference type="Pfam" id="PF13239"/>
    </source>
</evidence>
<dbReference type="AlphaFoldDB" id="A0A917XR76"/>
<feature type="transmembrane region" description="Helical" evidence="1">
    <location>
        <begin position="39"/>
        <end position="59"/>
    </location>
</feature>
<keyword evidence="1" id="KW-1133">Transmembrane helix</keyword>
<organism evidence="3 4">
    <name type="scientific">Streptomyces fuscichromogenes</name>
    <dbReference type="NCBI Taxonomy" id="1324013"/>
    <lineage>
        <taxon>Bacteria</taxon>
        <taxon>Bacillati</taxon>
        <taxon>Actinomycetota</taxon>
        <taxon>Actinomycetes</taxon>
        <taxon>Kitasatosporales</taxon>
        <taxon>Streptomycetaceae</taxon>
        <taxon>Streptomyces</taxon>
    </lineage>
</organism>
<reference evidence="3" key="2">
    <citation type="submission" date="2020-09" db="EMBL/GenBank/DDBJ databases">
        <authorList>
            <person name="Sun Q."/>
            <person name="Zhou Y."/>
        </authorList>
    </citation>
    <scope>NUCLEOTIDE SEQUENCE</scope>
    <source>
        <strain evidence="3">CGMCC 4.7110</strain>
    </source>
</reference>
<keyword evidence="1" id="KW-0472">Membrane</keyword>
<dbReference type="Pfam" id="PF13239">
    <property type="entry name" value="2TM"/>
    <property type="match status" value="1"/>
</dbReference>
<accession>A0A917XR76</accession>
<keyword evidence="4" id="KW-1185">Reference proteome</keyword>
<dbReference type="InterPro" id="IPR025698">
    <property type="entry name" value="2TM_dom"/>
</dbReference>
<protein>
    <recommendedName>
        <fullName evidence="2">2TM domain-containing protein</fullName>
    </recommendedName>
</protein>
<comment type="caution">
    <text evidence="3">The sequence shown here is derived from an EMBL/GenBank/DDBJ whole genome shotgun (WGS) entry which is preliminary data.</text>
</comment>
<evidence type="ECO:0000313" key="3">
    <source>
        <dbReference type="EMBL" id="GGN47390.1"/>
    </source>
</evidence>
<reference evidence="3" key="1">
    <citation type="journal article" date="2014" name="Int. J. Syst. Evol. Microbiol.">
        <title>Complete genome sequence of Corynebacterium casei LMG S-19264T (=DSM 44701T), isolated from a smear-ripened cheese.</title>
        <authorList>
            <consortium name="US DOE Joint Genome Institute (JGI-PGF)"/>
            <person name="Walter F."/>
            <person name="Albersmeier A."/>
            <person name="Kalinowski J."/>
            <person name="Ruckert C."/>
        </authorList>
    </citation>
    <scope>NUCLEOTIDE SEQUENCE</scope>
    <source>
        <strain evidence="3">CGMCC 4.7110</strain>
    </source>
</reference>
<name>A0A917XR76_9ACTN</name>
<gene>
    <name evidence="3" type="ORF">GCM10011578_100970</name>
</gene>
<sequence length="69" mass="8149">MHKSQKAMRWGLWVHLFWYVVANLAQVVVWAIFTPDQFFWPLWSILGWGIGMVAHAWAFRSASRSFARP</sequence>
<evidence type="ECO:0000256" key="1">
    <source>
        <dbReference type="SAM" id="Phobius"/>
    </source>
</evidence>